<comment type="caution">
    <text evidence="5">The sequence shown here is derived from an EMBL/GenBank/DDBJ whole genome shotgun (WGS) entry which is preliminary data.</text>
</comment>
<keyword evidence="3" id="KW-0175">Coiled coil</keyword>
<dbReference type="InterPro" id="IPR048516">
    <property type="entry name" value="DGCcoil"/>
</dbReference>
<keyword evidence="5" id="KW-0548">Nucleotidyltransferase</keyword>
<dbReference type="GO" id="GO:0052621">
    <property type="term" value="F:diguanylate cyclase activity"/>
    <property type="evidence" value="ECO:0007669"/>
    <property type="project" value="UniProtKB-EC"/>
</dbReference>
<dbReference type="PANTHER" id="PTHR45138">
    <property type="entry name" value="REGULATORY COMPONENTS OF SENSORY TRANSDUCTION SYSTEM"/>
    <property type="match status" value="1"/>
</dbReference>
<name>A0ABS8BZY6_9ALTE</name>
<dbReference type="InterPro" id="IPR050469">
    <property type="entry name" value="Diguanylate_Cyclase"/>
</dbReference>
<dbReference type="PANTHER" id="PTHR45138:SF9">
    <property type="entry name" value="DIGUANYLATE CYCLASE DGCM-RELATED"/>
    <property type="match status" value="1"/>
</dbReference>
<evidence type="ECO:0000313" key="5">
    <source>
        <dbReference type="EMBL" id="MCB5225622.1"/>
    </source>
</evidence>
<dbReference type="NCBIfam" id="TIGR00254">
    <property type="entry name" value="GGDEF"/>
    <property type="match status" value="1"/>
</dbReference>
<organism evidence="5 6">
    <name type="scientific">Alishewanella maricola</name>
    <dbReference type="NCBI Taxonomy" id="2795740"/>
    <lineage>
        <taxon>Bacteria</taxon>
        <taxon>Pseudomonadati</taxon>
        <taxon>Pseudomonadota</taxon>
        <taxon>Gammaproteobacteria</taxon>
        <taxon>Alteromonadales</taxon>
        <taxon>Alteromonadaceae</taxon>
        <taxon>Alishewanella</taxon>
    </lineage>
</organism>
<dbReference type="EC" id="2.7.7.65" evidence="1"/>
<proteinExistence type="predicted"/>
<dbReference type="Pfam" id="PF00990">
    <property type="entry name" value="GGDEF"/>
    <property type="match status" value="1"/>
</dbReference>
<sequence>MAALQQDLKQQLSQAVSARKTLEQTYQKQFSLLSQLVLRLSLLTKGIDLELDNRLAKLRSALSKSADLENVLPLINDISSSLQALEKQQELEIVKIQQELTQAGKMLQQQRGLPDQLRRDLRQLLSKVEQPTATLQAFLPQLTHLTQLYQTALSAHQDAKNSNVLSDGHDEHERYAHVCRQLTLELSNLLSELTFTEKHAPAAEQIKASLLGSLTIEDLFNACLTTINIIANGLQEERQSSENFLLKLNAALASVQQAVEATLLDSGHFQQKLATLNQKIENQIDDLGKQTKKAQSLEQLKSLVIVRMNDLTESLNEKERLEQQERKKLLGSLVVMESRVKELERDAKSFKERLAEQSIRSARDTLTGIPNRAAYEARLDLEFKRWLRQGTPLCIILGDVDFFKKINDSYGHSAGDKTLRVIAKILQQSIRQTDFLARYGGEEFVIIMPDTKLSQTSEPLNLIREKIKKIPFKFKNEHVRITISFGATEFLAGEQPRQAFDRADEALYLAKKGGRDQIALK</sequence>
<dbReference type="InterPro" id="IPR029787">
    <property type="entry name" value="Nucleotide_cyclase"/>
</dbReference>
<feature type="coiled-coil region" evidence="3">
    <location>
        <begin position="277"/>
        <end position="360"/>
    </location>
</feature>
<dbReference type="InterPro" id="IPR043128">
    <property type="entry name" value="Rev_trsase/Diguanyl_cyclase"/>
</dbReference>
<dbReference type="Pfam" id="PF20975">
    <property type="entry name" value="DGCcoil"/>
    <property type="match status" value="1"/>
</dbReference>
<evidence type="ECO:0000256" key="3">
    <source>
        <dbReference type="SAM" id="Coils"/>
    </source>
</evidence>
<dbReference type="InterPro" id="IPR000160">
    <property type="entry name" value="GGDEF_dom"/>
</dbReference>
<accession>A0ABS8BZY6</accession>
<evidence type="ECO:0000256" key="1">
    <source>
        <dbReference type="ARBA" id="ARBA00012528"/>
    </source>
</evidence>
<dbReference type="SMART" id="SM00267">
    <property type="entry name" value="GGDEF"/>
    <property type="match status" value="1"/>
</dbReference>
<dbReference type="SUPFAM" id="SSF55073">
    <property type="entry name" value="Nucleotide cyclase"/>
    <property type="match status" value="1"/>
</dbReference>
<gene>
    <name evidence="5" type="ORF">JAO78_002195</name>
</gene>
<keyword evidence="6" id="KW-1185">Reference proteome</keyword>
<protein>
    <recommendedName>
        <fullName evidence="1">diguanylate cyclase</fullName>
        <ecNumber evidence="1">2.7.7.65</ecNumber>
    </recommendedName>
</protein>
<evidence type="ECO:0000256" key="2">
    <source>
        <dbReference type="ARBA" id="ARBA00034247"/>
    </source>
</evidence>
<dbReference type="PROSITE" id="PS50887">
    <property type="entry name" value="GGDEF"/>
    <property type="match status" value="1"/>
</dbReference>
<dbReference type="CDD" id="cd01949">
    <property type="entry name" value="GGDEF"/>
    <property type="match status" value="1"/>
</dbReference>
<comment type="catalytic activity">
    <reaction evidence="2">
        <text>2 GTP = 3',3'-c-di-GMP + 2 diphosphate</text>
        <dbReference type="Rhea" id="RHEA:24898"/>
        <dbReference type="ChEBI" id="CHEBI:33019"/>
        <dbReference type="ChEBI" id="CHEBI:37565"/>
        <dbReference type="ChEBI" id="CHEBI:58805"/>
        <dbReference type="EC" id="2.7.7.65"/>
    </reaction>
</comment>
<feature type="domain" description="GGDEF" evidence="4">
    <location>
        <begin position="391"/>
        <end position="521"/>
    </location>
</feature>
<keyword evidence="5" id="KW-0808">Transferase</keyword>
<evidence type="ECO:0000259" key="4">
    <source>
        <dbReference type="PROSITE" id="PS50887"/>
    </source>
</evidence>
<evidence type="ECO:0000313" key="6">
    <source>
        <dbReference type="Proteomes" id="UP000633814"/>
    </source>
</evidence>
<dbReference type="EMBL" id="JAEINI020000001">
    <property type="protein sequence ID" value="MCB5225622.1"/>
    <property type="molecule type" value="Genomic_DNA"/>
</dbReference>
<dbReference type="Gene3D" id="3.30.70.270">
    <property type="match status" value="1"/>
</dbReference>
<reference evidence="5 6" key="1">
    <citation type="submission" date="2021-10" db="EMBL/GenBank/DDBJ databases">
        <title>Alishewanella koreense sp. nov. isolated from seawater of southwestern coast in South Korea and the proposal for the reclassification of Rheinheimera perlucida and Rheinheimera tuosuensis as Arsukibacterium perlucida and Arsukibacterium tuosuensis.</title>
        <authorList>
            <person name="Kim K.H."/>
            <person name="Ruan W."/>
            <person name="Kim K.R."/>
            <person name="Baek J.H."/>
            <person name="Jeon C.O."/>
        </authorList>
    </citation>
    <scope>NUCLEOTIDE SEQUENCE [LARGE SCALE GENOMIC DNA]</scope>
    <source>
        <strain evidence="5 6">16-MA</strain>
    </source>
</reference>
<dbReference type="Proteomes" id="UP000633814">
    <property type="component" value="Unassembled WGS sequence"/>
</dbReference>